<sequence length="333" mass="37722">RRNAVGYERRSRIKTKCLLSVYSLSREIYRRIDSTYPIMGSITFDGDVGITSSTSTSLDLTRRRQRLVRLREQSLRESSRLFMESHGQNLNSLRSMTLDGSQSPPLRHNGFQGVSKRREANARERLRVRNLNSGFAKLRRILPTVPPNRKPSKVDTLQGAIDYIHQLEQLLEATGGIPDIGVCSAGNNHPHSRQSVTESPFFPVTDLNPAISSRLSQRRKRFALNTEEDATMTEEKLSETAAENVSLHRYFPYVHEPAPNCKENRDYAEQTAESANVTNREFYHSESTAEPSVYFPTSLPSWEFSPLYKYSSNDPLPLCGGIETTTQPNPITV</sequence>
<dbReference type="InterPro" id="IPR011598">
    <property type="entry name" value="bHLH_dom"/>
</dbReference>
<dbReference type="SMART" id="SM00353">
    <property type="entry name" value="HLH"/>
    <property type="match status" value="1"/>
</dbReference>
<dbReference type="GO" id="GO:0046983">
    <property type="term" value="F:protein dimerization activity"/>
    <property type="evidence" value="ECO:0007669"/>
    <property type="project" value="InterPro"/>
</dbReference>
<feature type="region of interest" description="Disordered" evidence="1">
    <location>
        <begin position="99"/>
        <end position="118"/>
    </location>
</feature>
<evidence type="ECO:0000313" key="3">
    <source>
        <dbReference type="Ensembl" id="ENSCINP00000021702.2"/>
    </source>
</evidence>
<dbReference type="STRING" id="7719.ENSCINP00000021702"/>
<dbReference type="OMA" id="GAIDYIH"/>
<dbReference type="SUPFAM" id="SSF47459">
    <property type="entry name" value="HLH, helix-loop-helix DNA-binding domain"/>
    <property type="match status" value="1"/>
</dbReference>
<evidence type="ECO:0000259" key="2">
    <source>
        <dbReference type="PROSITE" id="PS50888"/>
    </source>
</evidence>
<dbReference type="GeneTree" id="ENSGT00440000033552"/>
<proteinExistence type="predicted"/>
<dbReference type="AlphaFoldDB" id="F6UXZ8"/>
<reference evidence="3" key="2">
    <citation type="journal article" date="2008" name="Genome Biol.">
        <title>Improved genome assembly and evidence-based global gene model set for the chordate Ciona intestinalis: new insight into intron and operon populations.</title>
        <authorList>
            <person name="Satou Y."/>
            <person name="Mineta K."/>
            <person name="Ogasawara M."/>
            <person name="Sasakura Y."/>
            <person name="Shoguchi E."/>
            <person name="Ueno K."/>
            <person name="Yamada L."/>
            <person name="Matsumoto J."/>
            <person name="Wasserscheid J."/>
            <person name="Dewar K."/>
            <person name="Wiley G.B."/>
            <person name="Macmil S.L."/>
            <person name="Roe B.A."/>
            <person name="Zeller R.W."/>
            <person name="Hastings K.E."/>
            <person name="Lemaire P."/>
            <person name="Lindquist E."/>
            <person name="Endo T."/>
            <person name="Hotta K."/>
            <person name="Inaba K."/>
        </authorList>
    </citation>
    <scope>NUCLEOTIDE SEQUENCE [LARGE SCALE GENOMIC DNA]</scope>
    <source>
        <strain evidence="3">wild type</strain>
    </source>
</reference>
<dbReference type="PANTHER" id="PTHR23349:SF57">
    <property type="entry name" value="FACTOR IN THE GERMLINE ALPHA"/>
    <property type="match status" value="1"/>
</dbReference>
<protein>
    <recommendedName>
        <fullName evidence="2">BHLH domain-containing protein</fullName>
    </recommendedName>
</protein>
<dbReference type="InterPro" id="IPR050283">
    <property type="entry name" value="E-box_TF_Regulators"/>
</dbReference>
<evidence type="ECO:0000313" key="4">
    <source>
        <dbReference type="Proteomes" id="UP000008144"/>
    </source>
</evidence>
<dbReference type="GO" id="GO:0032502">
    <property type="term" value="P:developmental process"/>
    <property type="evidence" value="ECO:0000318"/>
    <property type="project" value="GO_Central"/>
</dbReference>
<dbReference type="PANTHER" id="PTHR23349">
    <property type="entry name" value="BASIC HELIX-LOOP-HELIX TRANSCRIPTION FACTOR, TWIST"/>
    <property type="match status" value="1"/>
</dbReference>
<dbReference type="CDD" id="cd11422">
    <property type="entry name" value="bHLH_TS_FIGLA"/>
    <property type="match status" value="1"/>
</dbReference>
<dbReference type="GO" id="GO:0000977">
    <property type="term" value="F:RNA polymerase II transcription regulatory region sequence-specific DNA binding"/>
    <property type="evidence" value="ECO:0000318"/>
    <property type="project" value="GO_Central"/>
</dbReference>
<dbReference type="GO" id="GO:0006357">
    <property type="term" value="P:regulation of transcription by RNA polymerase II"/>
    <property type="evidence" value="ECO:0000318"/>
    <property type="project" value="GO_Central"/>
</dbReference>
<reference evidence="3" key="3">
    <citation type="submission" date="2025-08" db="UniProtKB">
        <authorList>
            <consortium name="Ensembl"/>
        </authorList>
    </citation>
    <scope>IDENTIFICATION</scope>
</reference>
<reference evidence="4" key="1">
    <citation type="journal article" date="2002" name="Science">
        <title>The draft genome of Ciona intestinalis: insights into chordate and vertebrate origins.</title>
        <authorList>
            <person name="Dehal P."/>
            <person name="Satou Y."/>
            <person name="Campbell R.K."/>
            <person name="Chapman J."/>
            <person name="Degnan B."/>
            <person name="De Tomaso A."/>
            <person name="Davidson B."/>
            <person name="Di Gregorio A."/>
            <person name="Gelpke M."/>
            <person name="Goodstein D.M."/>
            <person name="Harafuji N."/>
            <person name="Hastings K.E."/>
            <person name="Ho I."/>
            <person name="Hotta K."/>
            <person name="Huang W."/>
            <person name="Kawashima T."/>
            <person name="Lemaire P."/>
            <person name="Martinez D."/>
            <person name="Meinertzhagen I.A."/>
            <person name="Necula S."/>
            <person name="Nonaka M."/>
            <person name="Putnam N."/>
            <person name="Rash S."/>
            <person name="Saiga H."/>
            <person name="Satake M."/>
            <person name="Terry A."/>
            <person name="Yamada L."/>
            <person name="Wang H.G."/>
            <person name="Awazu S."/>
            <person name="Azumi K."/>
            <person name="Boore J."/>
            <person name="Branno M."/>
            <person name="Chin-Bow S."/>
            <person name="DeSantis R."/>
            <person name="Doyle S."/>
            <person name="Francino P."/>
            <person name="Keys D.N."/>
            <person name="Haga S."/>
            <person name="Hayashi H."/>
            <person name="Hino K."/>
            <person name="Imai K.S."/>
            <person name="Inaba K."/>
            <person name="Kano S."/>
            <person name="Kobayashi K."/>
            <person name="Kobayashi M."/>
            <person name="Lee B.I."/>
            <person name="Makabe K.W."/>
            <person name="Manohar C."/>
            <person name="Matassi G."/>
            <person name="Medina M."/>
            <person name="Mochizuki Y."/>
            <person name="Mount S."/>
            <person name="Morishita T."/>
            <person name="Miura S."/>
            <person name="Nakayama A."/>
            <person name="Nishizaka S."/>
            <person name="Nomoto H."/>
            <person name="Ohta F."/>
            <person name="Oishi K."/>
            <person name="Rigoutsos I."/>
            <person name="Sano M."/>
            <person name="Sasaki A."/>
            <person name="Sasakura Y."/>
            <person name="Shoguchi E."/>
            <person name="Shin-i T."/>
            <person name="Spagnuolo A."/>
            <person name="Stainier D."/>
            <person name="Suzuki M.M."/>
            <person name="Tassy O."/>
            <person name="Takatori N."/>
            <person name="Tokuoka M."/>
            <person name="Yagi K."/>
            <person name="Yoshizaki F."/>
            <person name="Wada S."/>
            <person name="Zhang C."/>
            <person name="Hyatt P.D."/>
            <person name="Larimer F."/>
            <person name="Detter C."/>
            <person name="Doggett N."/>
            <person name="Glavina T."/>
            <person name="Hawkins T."/>
            <person name="Richardson P."/>
            <person name="Lucas S."/>
            <person name="Kohara Y."/>
            <person name="Levine M."/>
            <person name="Satoh N."/>
            <person name="Rokhsar D.S."/>
        </authorList>
    </citation>
    <scope>NUCLEOTIDE SEQUENCE [LARGE SCALE GENOMIC DNA]</scope>
</reference>
<organism evidence="3 4">
    <name type="scientific">Ciona intestinalis</name>
    <name type="common">Transparent sea squirt</name>
    <name type="synonym">Ascidia intestinalis</name>
    <dbReference type="NCBI Taxonomy" id="7719"/>
    <lineage>
        <taxon>Eukaryota</taxon>
        <taxon>Metazoa</taxon>
        <taxon>Chordata</taxon>
        <taxon>Tunicata</taxon>
        <taxon>Ascidiacea</taxon>
        <taxon>Phlebobranchia</taxon>
        <taxon>Cionidae</taxon>
        <taxon>Ciona</taxon>
    </lineage>
</organism>
<dbReference type="Ensembl" id="ENSCINT00000021948.2">
    <property type="protein sequence ID" value="ENSCINP00000021702.2"/>
    <property type="gene ID" value="ENSCING00000011331.2"/>
</dbReference>
<accession>F6UXZ8</accession>
<dbReference type="Pfam" id="PF00010">
    <property type="entry name" value="HLH"/>
    <property type="match status" value="1"/>
</dbReference>
<dbReference type="Gene3D" id="4.10.280.10">
    <property type="entry name" value="Helix-loop-helix DNA-binding domain"/>
    <property type="match status" value="1"/>
</dbReference>
<feature type="domain" description="BHLH" evidence="2">
    <location>
        <begin position="115"/>
        <end position="167"/>
    </location>
</feature>
<dbReference type="HOGENOM" id="CLU_835592_0_0_1"/>
<dbReference type="GO" id="GO:0000981">
    <property type="term" value="F:DNA-binding transcription factor activity, RNA polymerase II-specific"/>
    <property type="evidence" value="ECO:0000318"/>
    <property type="project" value="GO_Central"/>
</dbReference>
<dbReference type="EMBL" id="EAAA01001587">
    <property type="status" value="NOT_ANNOTATED_CDS"/>
    <property type="molecule type" value="Genomic_DNA"/>
</dbReference>
<dbReference type="PROSITE" id="PS50888">
    <property type="entry name" value="BHLH"/>
    <property type="match status" value="1"/>
</dbReference>
<keyword evidence="4" id="KW-1185">Reference proteome</keyword>
<evidence type="ECO:0000256" key="1">
    <source>
        <dbReference type="SAM" id="MobiDB-lite"/>
    </source>
</evidence>
<name>F6UXZ8_CIOIN</name>
<dbReference type="InParanoid" id="F6UXZ8"/>
<dbReference type="InterPro" id="IPR036638">
    <property type="entry name" value="HLH_DNA-bd_sf"/>
</dbReference>
<dbReference type="Proteomes" id="UP000008144">
    <property type="component" value="Chromosome 2"/>
</dbReference>
<reference evidence="3" key="4">
    <citation type="submission" date="2025-09" db="UniProtKB">
        <authorList>
            <consortium name="Ensembl"/>
        </authorList>
    </citation>
    <scope>IDENTIFICATION</scope>
</reference>